<feature type="compositionally biased region" description="Basic and acidic residues" evidence="1">
    <location>
        <begin position="130"/>
        <end position="142"/>
    </location>
</feature>
<comment type="caution">
    <text evidence="3">The sequence shown here is derived from an EMBL/GenBank/DDBJ whole genome shotgun (WGS) entry which is preliminary data.</text>
</comment>
<feature type="region of interest" description="Disordered" evidence="1">
    <location>
        <begin position="597"/>
        <end position="641"/>
    </location>
</feature>
<feature type="domain" description="R3H" evidence="2">
    <location>
        <begin position="481"/>
        <end position="544"/>
    </location>
</feature>
<reference evidence="3 4" key="1">
    <citation type="submission" date="2015-11" db="EMBL/GenBank/DDBJ databases">
        <title>Aspergillus lentulus strain IFM 54703T.</title>
        <authorList>
            <person name="Kusuya Y."/>
            <person name="Sakai K."/>
            <person name="Kamei K."/>
            <person name="Takahashi H."/>
            <person name="Yaguchi T."/>
        </authorList>
    </citation>
    <scope>NUCLEOTIDE SEQUENCE [LARGE SCALE GENOMIC DNA]</scope>
    <source>
        <strain evidence="3 4">IFM 54703</strain>
    </source>
</reference>
<feature type="region of interest" description="Disordered" evidence="1">
    <location>
        <begin position="678"/>
        <end position="748"/>
    </location>
</feature>
<dbReference type="FunFam" id="3.30.1370.50:FF:000006">
    <property type="entry name" value="NF-X1 finger transcription factor"/>
    <property type="match status" value="1"/>
</dbReference>
<dbReference type="InterPro" id="IPR034078">
    <property type="entry name" value="NFX1_fam"/>
</dbReference>
<gene>
    <name evidence="3" type="ORF">ALT_3039</name>
</gene>
<dbReference type="CDD" id="cd16492">
    <property type="entry name" value="RING-CH-C4HC3_NFX1-like"/>
    <property type="match status" value="1"/>
</dbReference>
<feature type="compositionally biased region" description="Polar residues" evidence="1">
    <location>
        <begin position="49"/>
        <end position="82"/>
    </location>
</feature>
<sequence>MGIPQAASPELSRAVDNMSGSPVATADNTTPRPKTARRRGRGRGGRGSVRSTLTAPNTQREAQETPQVPASEASSLNVQPNESLRAARGSRGGKRGGRGGGASQDNGRRRGRGRGEDSKAVSGGLGGRTFEGRLSKPERASDEDQPDDTGDLSLRADAPEFVPGAPTDGLVPNGITSTADSTTGKGKSKHVQPRPPKVTTKSTAPDIATRIHEDIAHNLYECPICTSELGRRSRVWSCGLCWTVFHLSCVKKWSKNEGSAAQDAARRQAEGEPSSPRAWRCPGCNLPHEIFPSTYSCWCEKEVDPRPLPGLPPHSCGQTCSRPRKGCPHPCDATCHAGPCSPCTAMGPTQDCFCGRNSSTKRCQDTDYENGWSCGECSEKTPCASTVTVTCGCGRLRQSRRCNAAAASKGPVPQPTRGPSLTPLTCDDECARLERNRALASALGVEINPTTTVASSISPNTLPYSTETLDLYVQLSSTSPLSTLQTYESTLHSLATSTTQRSVRFQPAKSPLRAFIHSLAADWGFASESFDPEPHRHVFVLKPTTWTPPLLGFGPENSIGIGGKSVGECVKLRERQRLKEREAQRLAAAEAKALKEAARAQQSTDTTSDGGWAQVAASRRSNGVSSTRSTTPVASPSPWSGSKFAALAGGDSGGWGLPKKEKLVLRSGVGAAKKNLSTLPATEVADNWEEEEEKVEQEEERERERERDQQSEGEEELKVEENNELTDPTDSGLPAKVEMPADAVVSTD</sequence>
<dbReference type="SUPFAM" id="SSF57850">
    <property type="entry name" value="RING/U-box"/>
    <property type="match status" value="1"/>
</dbReference>
<feature type="compositionally biased region" description="Polar residues" evidence="1">
    <location>
        <begin position="174"/>
        <end position="185"/>
    </location>
</feature>
<dbReference type="Gene3D" id="3.30.40.10">
    <property type="entry name" value="Zinc/RING finger domain, C3HC4 (zinc finger)"/>
    <property type="match status" value="1"/>
</dbReference>
<dbReference type="Gene3D" id="3.30.1370.50">
    <property type="entry name" value="R3H-like domain"/>
    <property type="match status" value="1"/>
</dbReference>
<dbReference type="PANTHER" id="PTHR12360:SF12">
    <property type="entry name" value="TRANSCRIPTIONAL REPRESSOR NF-X1"/>
    <property type="match status" value="1"/>
</dbReference>
<dbReference type="GO" id="GO:0000977">
    <property type="term" value="F:RNA polymerase II transcription regulatory region sequence-specific DNA binding"/>
    <property type="evidence" value="ECO:0007669"/>
    <property type="project" value="TreeGrafter"/>
</dbReference>
<organism evidence="3 4">
    <name type="scientific">Aspergillus lentulus</name>
    <dbReference type="NCBI Taxonomy" id="293939"/>
    <lineage>
        <taxon>Eukaryota</taxon>
        <taxon>Fungi</taxon>
        <taxon>Dikarya</taxon>
        <taxon>Ascomycota</taxon>
        <taxon>Pezizomycotina</taxon>
        <taxon>Eurotiomycetes</taxon>
        <taxon>Eurotiomycetidae</taxon>
        <taxon>Eurotiales</taxon>
        <taxon>Aspergillaceae</taxon>
        <taxon>Aspergillus</taxon>
        <taxon>Aspergillus subgen. Fumigati</taxon>
    </lineage>
</organism>
<feature type="region of interest" description="Disordered" evidence="1">
    <location>
        <begin position="1"/>
        <end position="204"/>
    </location>
</feature>
<evidence type="ECO:0000313" key="3">
    <source>
        <dbReference type="EMBL" id="GAQ05718.1"/>
    </source>
</evidence>
<dbReference type="SUPFAM" id="SSF82708">
    <property type="entry name" value="R3H domain"/>
    <property type="match status" value="1"/>
</dbReference>
<dbReference type="PROSITE" id="PS51061">
    <property type="entry name" value="R3H"/>
    <property type="match status" value="1"/>
</dbReference>
<protein>
    <recommendedName>
        <fullName evidence="2">R3H domain-containing protein</fullName>
    </recommendedName>
</protein>
<dbReference type="InterPro" id="IPR034077">
    <property type="entry name" value="R3H_FAP1"/>
</dbReference>
<feature type="compositionally biased region" description="Acidic residues" evidence="1">
    <location>
        <begin position="686"/>
        <end position="699"/>
    </location>
</feature>
<evidence type="ECO:0000256" key="1">
    <source>
        <dbReference type="SAM" id="MobiDB-lite"/>
    </source>
</evidence>
<dbReference type="CDD" id="cd06008">
    <property type="entry name" value="NF-X1-zinc-finger"/>
    <property type="match status" value="1"/>
</dbReference>
<dbReference type="GO" id="GO:0000122">
    <property type="term" value="P:negative regulation of transcription by RNA polymerase II"/>
    <property type="evidence" value="ECO:0007669"/>
    <property type="project" value="TreeGrafter"/>
</dbReference>
<evidence type="ECO:0000313" key="4">
    <source>
        <dbReference type="Proteomes" id="UP000051487"/>
    </source>
</evidence>
<dbReference type="EMBL" id="BCLY01000005">
    <property type="protein sequence ID" value="GAQ05718.1"/>
    <property type="molecule type" value="Genomic_DNA"/>
</dbReference>
<dbReference type="InterPro" id="IPR013083">
    <property type="entry name" value="Znf_RING/FYVE/PHD"/>
</dbReference>
<feature type="compositionally biased region" description="Polar residues" evidence="1">
    <location>
        <begin position="619"/>
        <end position="640"/>
    </location>
</feature>
<dbReference type="GO" id="GO:0005634">
    <property type="term" value="C:nucleus"/>
    <property type="evidence" value="ECO:0007669"/>
    <property type="project" value="TreeGrafter"/>
</dbReference>
<evidence type="ECO:0000259" key="2">
    <source>
        <dbReference type="PROSITE" id="PS51061"/>
    </source>
</evidence>
<name>A0AAN4PGG2_ASPLE</name>
<dbReference type="Proteomes" id="UP000051487">
    <property type="component" value="Unassembled WGS sequence"/>
</dbReference>
<dbReference type="InterPro" id="IPR001374">
    <property type="entry name" value="R3H_dom"/>
</dbReference>
<dbReference type="GO" id="GO:0000981">
    <property type="term" value="F:DNA-binding transcription factor activity, RNA polymerase II-specific"/>
    <property type="evidence" value="ECO:0007669"/>
    <property type="project" value="TreeGrafter"/>
</dbReference>
<dbReference type="Pfam" id="PF01424">
    <property type="entry name" value="R3H"/>
    <property type="match status" value="1"/>
</dbReference>
<proteinExistence type="predicted"/>
<dbReference type="AlphaFoldDB" id="A0AAN4PGG2"/>
<dbReference type="SMART" id="SM00393">
    <property type="entry name" value="R3H"/>
    <property type="match status" value="1"/>
</dbReference>
<dbReference type="CDD" id="cd06006">
    <property type="entry name" value="R3H_unknown_2"/>
    <property type="match status" value="1"/>
</dbReference>
<feature type="compositionally biased region" description="Basic and acidic residues" evidence="1">
    <location>
        <begin position="700"/>
        <end position="710"/>
    </location>
</feature>
<dbReference type="PANTHER" id="PTHR12360">
    <property type="entry name" value="NUCLEAR TRANSCRIPTION FACTOR, X-BOX BINDING 1 NFX1"/>
    <property type="match status" value="1"/>
</dbReference>
<feature type="compositionally biased region" description="Polar residues" evidence="1">
    <location>
        <begin position="18"/>
        <end position="32"/>
    </location>
</feature>
<feature type="compositionally biased region" description="Acidic residues" evidence="1">
    <location>
        <begin position="711"/>
        <end position="724"/>
    </location>
</feature>
<dbReference type="InterPro" id="IPR036867">
    <property type="entry name" value="R3H_dom_sf"/>
</dbReference>
<accession>A0AAN4PGG2</accession>
<feature type="compositionally biased region" description="Basic residues" evidence="1">
    <location>
        <begin position="34"/>
        <end position="44"/>
    </location>
</feature>